<keyword evidence="2" id="KW-1185">Reference proteome</keyword>
<reference evidence="2" key="2">
    <citation type="journal article" date="2013" name="Nat. Commun.">
        <title>Genome of the Chinese tree shrew.</title>
        <authorList>
            <person name="Fan Y."/>
            <person name="Huang Z.Y."/>
            <person name="Cao C.C."/>
            <person name="Chen C.S."/>
            <person name="Chen Y.X."/>
            <person name="Fan D.D."/>
            <person name="He J."/>
            <person name="Hou H.L."/>
            <person name="Hu L."/>
            <person name="Hu X.T."/>
            <person name="Jiang X.T."/>
            <person name="Lai R."/>
            <person name="Lang Y.S."/>
            <person name="Liang B."/>
            <person name="Liao S.G."/>
            <person name="Mu D."/>
            <person name="Ma Y.Y."/>
            <person name="Niu Y.Y."/>
            <person name="Sun X.Q."/>
            <person name="Xia J.Q."/>
            <person name="Xiao J."/>
            <person name="Xiong Z.Q."/>
            <person name="Xu L."/>
            <person name="Yang L."/>
            <person name="Zhang Y."/>
            <person name="Zhao W."/>
            <person name="Zhao X.D."/>
            <person name="Zheng Y.T."/>
            <person name="Zhou J.M."/>
            <person name="Zhu Y.B."/>
            <person name="Zhang G.J."/>
            <person name="Wang J."/>
            <person name="Yao Y.G."/>
        </authorList>
    </citation>
    <scope>NUCLEOTIDE SEQUENCE [LARGE SCALE GENOMIC DNA]</scope>
</reference>
<proteinExistence type="predicted"/>
<dbReference type="EMBL" id="KB370174">
    <property type="protein sequence ID" value="ELV09611.1"/>
    <property type="molecule type" value="Genomic_DNA"/>
</dbReference>
<sequence length="64" mass="7030">MSCGSGAAGSFKSVSTSTEIVNGKKVTTKRIIENEESINSTCQHLFFVTVRTTRIDFFLSLKLL</sequence>
<reference evidence="2" key="1">
    <citation type="submission" date="2012-07" db="EMBL/GenBank/DDBJ databases">
        <title>Genome of the Chinese tree shrew, a rising model animal genetically related to primates.</title>
        <authorList>
            <person name="Zhang G."/>
            <person name="Fan Y."/>
            <person name="Yao Y."/>
            <person name="Huang Z."/>
        </authorList>
    </citation>
    <scope>NUCLEOTIDE SEQUENCE [LARGE SCALE GENOMIC DNA]</scope>
</reference>
<evidence type="ECO:0000313" key="1">
    <source>
        <dbReference type="EMBL" id="ELV09611.1"/>
    </source>
</evidence>
<dbReference type="Proteomes" id="UP000011518">
    <property type="component" value="Unassembled WGS sequence"/>
</dbReference>
<gene>
    <name evidence="1" type="ORF">TREES_T100019071</name>
</gene>
<evidence type="ECO:0000313" key="2">
    <source>
        <dbReference type="Proteomes" id="UP000011518"/>
    </source>
</evidence>
<organism evidence="1 2">
    <name type="scientific">Tupaia chinensis</name>
    <name type="common">Chinese tree shrew</name>
    <name type="synonym">Tupaia belangeri chinensis</name>
    <dbReference type="NCBI Taxonomy" id="246437"/>
    <lineage>
        <taxon>Eukaryota</taxon>
        <taxon>Metazoa</taxon>
        <taxon>Chordata</taxon>
        <taxon>Craniata</taxon>
        <taxon>Vertebrata</taxon>
        <taxon>Euteleostomi</taxon>
        <taxon>Mammalia</taxon>
        <taxon>Eutheria</taxon>
        <taxon>Euarchontoglires</taxon>
        <taxon>Scandentia</taxon>
        <taxon>Tupaiidae</taxon>
        <taxon>Tupaia</taxon>
    </lineage>
</organism>
<protein>
    <submittedName>
        <fullName evidence="1">DnaJ like protein subfamily B member 3</fullName>
    </submittedName>
</protein>
<accession>L8Y5G8</accession>
<dbReference type="AlphaFoldDB" id="L8Y5G8"/>
<dbReference type="eggNOG" id="KOG0714">
    <property type="taxonomic scope" value="Eukaryota"/>
</dbReference>
<dbReference type="STRING" id="246437.L8Y5G8"/>
<name>L8Y5G8_TUPCH</name>
<dbReference type="InParanoid" id="L8Y5G8"/>